<gene>
    <name evidence="2" type="ORF">UW41_C0004G0023</name>
</gene>
<organism evidence="2 3">
    <name type="scientific">Candidatus Collierbacteria bacterium GW2011_GWC2_44_18</name>
    <dbReference type="NCBI Taxonomy" id="1618392"/>
    <lineage>
        <taxon>Bacteria</taxon>
        <taxon>Candidatus Collieribacteriota</taxon>
    </lineage>
</organism>
<comment type="caution">
    <text evidence="2">The sequence shown here is derived from an EMBL/GenBank/DDBJ whole genome shotgun (WGS) entry which is preliminary data.</text>
</comment>
<sequence length="180" mass="19151">MIIEFTNAVPPKGHSTISVAIVVASCAFFFIPTSLIVLGYLSSQPTGSLISPLPQGILSDVGTQRDTPTSTPAPIQQPITNNSELPLIAAPQEAPISTQSSVLPESNSNITDKTATISAGLAEISVNDPEIKSTSQIYLTARPEDQAIYSVKSKQEGQMIISVNTISDVVRYIDYHIVNP</sequence>
<keyword evidence="1" id="KW-0812">Transmembrane</keyword>
<feature type="transmembrane region" description="Helical" evidence="1">
    <location>
        <begin position="17"/>
        <end position="41"/>
    </location>
</feature>
<dbReference type="EMBL" id="LCIE01000004">
    <property type="protein sequence ID" value="KKT49602.1"/>
    <property type="molecule type" value="Genomic_DNA"/>
</dbReference>
<keyword evidence="1" id="KW-1133">Transmembrane helix</keyword>
<name>A0A0G1K0G0_9BACT</name>
<proteinExistence type="predicted"/>
<reference evidence="2 3" key="1">
    <citation type="journal article" date="2015" name="Nature">
        <title>rRNA introns, odd ribosomes, and small enigmatic genomes across a large radiation of phyla.</title>
        <authorList>
            <person name="Brown C.T."/>
            <person name="Hug L.A."/>
            <person name="Thomas B.C."/>
            <person name="Sharon I."/>
            <person name="Castelle C.J."/>
            <person name="Singh A."/>
            <person name="Wilkins M.J."/>
            <person name="Williams K.H."/>
            <person name="Banfield J.F."/>
        </authorList>
    </citation>
    <scope>NUCLEOTIDE SEQUENCE [LARGE SCALE GENOMIC DNA]</scope>
</reference>
<protein>
    <submittedName>
        <fullName evidence="2">Uncharacterized protein</fullName>
    </submittedName>
</protein>
<dbReference type="Proteomes" id="UP000034172">
    <property type="component" value="Unassembled WGS sequence"/>
</dbReference>
<evidence type="ECO:0000313" key="2">
    <source>
        <dbReference type="EMBL" id="KKT49602.1"/>
    </source>
</evidence>
<evidence type="ECO:0000256" key="1">
    <source>
        <dbReference type="SAM" id="Phobius"/>
    </source>
</evidence>
<evidence type="ECO:0000313" key="3">
    <source>
        <dbReference type="Proteomes" id="UP000034172"/>
    </source>
</evidence>
<accession>A0A0G1K0G0</accession>
<dbReference type="STRING" id="1618392.UW41_C0004G0023"/>
<dbReference type="AlphaFoldDB" id="A0A0G1K0G0"/>
<keyword evidence="1" id="KW-0472">Membrane</keyword>